<proteinExistence type="inferred from homology"/>
<comment type="caution">
    <text evidence="5">The sequence shown here is derived from an EMBL/GenBank/DDBJ whole genome shotgun (WGS) entry which is preliminary data.</text>
</comment>
<dbReference type="PANTHER" id="PTHR43684">
    <property type="match status" value="1"/>
</dbReference>
<organism evidence="5 6">
    <name type="scientific">Acinetobacter populi</name>
    <dbReference type="NCBI Taxonomy" id="1582270"/>
    <lineage>
        <taxon>Bacteria</taxon>
        <taxon>Pseudomonadati</taxon>
        <taxon>Pseudomonadota</taxon>
        <taxon>Gammaproteobacteria</taxon>
        <taxon>Moraxellales</taxon>
        <taxon>Moraxellaceae</taxon>
        <taxon>Acinetobacter</taxon>
    </lineage>
</organism>
<dbReference type="GO" id="GO:0004165">
    <property type="term" value="F:delta(3)-delta(2)-enoyl-CoA isomerase activity"/>
    <property type="evidence" value="ECO:0007669"/>
    <property type="project" value="UniProtKB-ARBA"/>
</dbReference>
<evidence type="ECO:0000256" key="3">
    <source>
        <dbReference type="ARBA" id="ARBA00023140"/>
    </source>
</evidence>
<keyword evidence="6" id="KW-1185">Reference proteome</keyword>
<keyword evidence="4" id="KW-0413">Isomerase</keyword>
<evidence type="ECO:0000256" key="1">
    <source>
        <dbReference type="ARBA" id="ARBA00004275"/>
    </source>
</evidence>
<comment type="subcellular location">
    <subcellularLocation>
        <location evidence="1">Peroxisome</location>
    </subcellularLocation>
</comment>
<dbReference type="AlphaFoldDB" id="A0A1Z9Z134"/>
<dbReference type="RefSeq" id="WP_087618796.1">
    <property type="nucleotide sequence ID" value="NZ_NEXX01000001.1"/>
</dbReference>
<dbReference type="SUPFAM" id="SSF52096">
    <property type="entry name" value="ClpP/crotonase"/>
    <property type="match status" value="1"/>
</dbReference>
<dbReference type="InterPro" id="IPR014748">
    <property type="entry name" value="Enoyl-CoA_hydra_C"/>
</dbReference>
<dbReference type="InterPro" id="IPR051053">
    <property type="entry name" value="ECH/Chromodomain_protein"/>
</dbReference>
<gene>
    <name evidence="5" type="ORF">CAP51_00675</name>
</gene>
<accession>A0A1Z9Z134</accession>
<dbReference type="Gene3D" id="1.10.12.10">
    <property type="entry name" value="Lyase 2-enoyl-coa Hydratase, Chain A, domain 2"/>
    <property type="match status" value="1"/>
</dbReference>
<protein>
    <submittedName>
        <fullName evidence="5">Enoyl-CoA hydratase</fullName>
    </submittedName>
</protein>
<dbReference type="EMBL" id="NEXX01000001">
    <property type="protein sequence ID" value="OUY08170.1"/>
    <property type="molecule type" value="Genomic_DNA"/>
</dbReference>
<keyword evidence="3" id="KW-0576">Peroxisome</keyword>
<evidence type="ECO:0000256" key="2">
    <source>
        <dbReference type="ARBA" id="ARBA00005254"/>
    </source>
</evidence>
<dbReference type="Gene3D" id="3.90.226.10">
    <property type="entry name" value="2-enoyl-CoA Hydratase, Chain A, domain 1"/>
    <property type="match status" value="1"/>
</dbReference>
<comment type="similarity">
    <text evidence="2">Belongs to the enoyl-CoA hydratase/isomerase family.</text>
</comment>
<dbReference type="InterPro" id="IPR029045">
    <property type="entry name" value="ClpP/crotonase-like_dom_sf"/>
</dbReference>
<name>A0A1Z9Z134_9GAMM</name>
<evidence type="ECO:0000313" key="6">
    <source>
        <dbReference type="Proteomes" id="UP000196536"/>
    </source>
</evidence>
<dbReference type="OrthoDB" id="9797151at2"/>
<evidence type="ECO:0000256" key="4">
    <source>
        <dbReference type="ARBA" id="ARBA00023235"/>
    </source>
</evidence>
<evidence type="ECO:0000313" key="5">
    <source>
        <dbReference type="EMBL" id="OUY08170.1"/>
    </source>
</evidence>
<dbReference type="CDD" id="cd06558">
    <property type="entry name" value="crotonase-like"/>
    <property type="match status" value="1"/>
</dbReference>
<reference evidence="5 6" key="1">
    <citation type="submission" date="2017-05" db="EMBL/GenBank/DDBJ databases">
        <title>Acinetobacter populi ANC 5415 (= PBJ7), whole genome shotgun sequencing project.</title>
        <authorList>
            <person name="Nemec A."/>
            <person name="Radolfova-Krizova L."/>
        </authorList>
    </citation>
    <scope>NUCLEOTIDE SEQUENCE [LARGE SCALE GENOMIC DNA]</scope>
    <source>
        <strain evidence="5 6">PBJ7</strain>
    </source>
</reference>
<sequence>MSLDCLNTQIPHLQAQLQNGVLTLAIDRPEAKNAIYGELYLAIEQALYQADAANEVRSVILRGANADFSAGNDMQDFAKNINNTQVITSDTLHPSFLLLQAAAKFSKPLIIAVKGVAIGIGATLLLHADFVYADKKSIFQFPFTSLGLSPEGCSSKLLQQQAGYLLAADLLFSARKFDAQTALQARLISQISEDSYLQAEQTAQHLAQLPLASLKQAKALMKANLDEIVEWIDYEARIFMKRVQSPEMLEALTAFKEKRKPDFSQFN</sequence>
<dbReference type="InterPro" id="IPR001753">
    <property type="entry name" value="Enoyl-CoA_hydra/iso"/>
</dbReference>
<dbReference type="Pfam" id="PF00378">
    <property type="entry name" value="ECH_1"/>
    <property type="match status" value="1"/>
</dbReference>
<dbReference type="Proteomes" id="UP000196536">
    <property type="component" value="Unassembled WGS sequence"/>
</dbReference>
<dbReference type="PANTHER" id="PTHR43684:SF1">
    <property type="entry name" value="ENOYL-COA DELTA ISOMERASE 2"/>
    <property type="match status" value="1"/>
</dbReference>